<feature type="domain" description="DH" evidence="2">
    <location>
        <begin position="222"/>
        <end position="402"/>
    </location>
</feature>
<dbReference type="Pfam" id="PF24681">
    <property type="entry name" value="Kelch_KLHDC2_KLHL20_DRC7"/>
    <property type="match status" value="1"/>
</dbReference>
<comment type="caution">
    <text evidence="3">The sequence shown here is derived from an EMBL/GenBank/DDBJ whole genome shotgun (WGS) entry which is preliminary data.</text>
</comment>
<dbReference type="PROSITE" id="PS50010">
    <property type="entry name" value="DH_2"/>
    <property type="match status" value="1"/>
</dbReference>
<dbReference type="SMART" id="SM00325">
    <property type="entry name" value="RhoGEF"/>
    <property type="match status" value="1"/>
</dbReference>
<evidence type="ECO:0000256" key="1">
    <source>
        <dbReference type="SAM" id="Coils"/>
    </source>
</evidence>
<evidence type="ECO:0000313" key="3">
    <source>
        <dbReference type="EMBL" id="KAK8897752.1"/>
    </source>
</evidence>
<dbReference type="InterPro" id="IPR015915">
    <property type="entry name" value="Kelch-typ_b-propeller"/>
</dbReference>
<dbReference type="Gene3D" id="2.120.10.80">
    <property type="entry name" value="Kelch-type beta propeller"/>
    <property type="match status" value="2"/>
</dbReference>
<keyword evidence="1" id="KW-0175">Coiled coil</keyword>
<evidence type="ECO:0000313" key="4">
    <source>
        <dbReference type="Proteomes" id="UP001470230"/>
    </source>
</evidence>
<dbReference type="EMBL" id="JAPFFF010000002">
    <property type="protein sequence ID" value="KAK8897752.1"/>
    <property type="molecule type" value="Genomic_DNA"/>
</dbReference>
<dbReference type="InterPro" id="IPR035899">
    <property type="entry name" value="DBL_dom_sf"/>
</dbReference>
<accession>A0ABR2L4T6</accession>
<dbReference type="InterPro" id="IPR000219">
    <property type="entry name" value="DH_dom"/>
</dbReference>
<name>A0ABR2L4T6_9EUKA</name>
<dbReference type="Proteomes" id="UP001470230">
    <property type="component" value="Unassembled WGS sequence"/>
</dbReference>
<evidence type="ECO:0000259" key="2">
    <source>
        <dbReference type="PROSITE" id="PS50010"/>
    </source>
</evidence>
<dbReference type="SUPFAM" id="SSF48065">
    <property type="entry name" value="DBL homology domain (DH-domain)"/>
    <property type="match status" value="1"/>
</dbReference>
<feature type="coiled-coil region" evidence="1">
    <location>
        <begin position="382"/>
        <end position="409"/>
    </location>
</feature>
<protein>
    <recommendedName>
        <fullName evidence="2">DH domain-containing protein</fullName>
    </recommendedName>
</protein>
<keyword evidence="4" id="KW-1185">Reference proteome</keyword>
<dbReference type="Gene3D" id="1.20.900.10">
    <property type="entry name" value="Dbl homology (DH) domain"/>
    <property type="match status" value="1"/>
</dbReference>
<dbReference type="InterPro" id="IPR051092">
    <property type="entry name" value="FYVE_RhoGEF_PH"/>
</dbReference>
<gene>
    <name evidence="3" type="ORF">M9Y10_015717</name>
</gene>
<sequence length="883" mass="101371">MKRTINQSDSISLMSISANLSGVLPYSNNPEDFSICQVKYAPTNRLMIFPASKVHNFNTKQLLELISSEVGVNTELELMIIFPQNISLLLEERDCPFSICDSLFFLPISSKDKKELFEYYLSASPKNKNNHSSILIPVINESSNFLYMMPYLSTYNSFHMESIISTMSKIHNCPEDSISVYSKKGQKFNKSTLKIITIKHVLNRSVYISLLTDDHIDEKIQKRVNILNDLKSTEMTFYKQIQGFVDNVAPIFKKTNIITAKELNDFISAVQYIESLQKKIVRDLTELPINYMTLIGGWFKEYAPFLKIYNQYLSFYKSTLPRMTEGMNSKENDAIFEAFLNSDYSKSLRFDSVLILPVQHPPRYKLFLRDLIKATPEAHPDYRDLIDAFDIVEETIQKLDNEVTILQKKQELIMFENMFTGKVDLICPNRNYIGYYNAQYKGESVLLHLFSDELWMSNFCDKKLKRKFVLSLDDTNVFKYANKSAVIRSLGQPFDLIVLFEDQANQKEFLSNFRKAAVTFLKNQRDQIKLRFETVTGQDKKYHLSDHSMAFLSGTFYVFGGRDEKGKATNGFYRFTTENPSFVEMPVNDNYPKPCPRFMAAFCAIDTGVFLYGGTDDEKNGFSDFWFYSFRFERWQELSKQQDPDNDPPPAGFGLELIASKSKGKSDTLILSGGKDEFGIYAYVMKQKIWRFVELKNGINILSLYGHSMIPVSQKPDNFLIIGGKNSDGDYNRFPIYMTKDCESVYPVNLTRIYPINRFQHKSVVLDGTVYIIGGDDDENIPFALHISLSMFTVPSIEGEKNHAVKGFAMATDGKSIYLHGGFDKKGSVLPHLMKIAVNNPELKDEKGMNFVNGLTEISFEKDQLAYSMMSNPKSINDDIWIC</sequence>
<dbReference type="Pfam" id="PF00621">
    <property type="entry name" value="RhoGEF"/>
    <property type="match status" value="1"/>
</dbReference>
<reference evidence="3 4" key="1">
    <citation type="submission" date="2024-04" db="EMBL/GenBank/DDBJ databases">
        <title>Tritrichomonas musculus Genome.</title>
        <authorList>
            <person name="Alves-Ferreira E."/>
            <person name="Grigg M."/>
            <person name="Lorenzi H."/>
            <person name="Galac M."/>
        </authorList>
    </citation>
    <scope>NUCLEOTIDE SEQUENCE [LARGE SCALE GENOMIC DNA]</scope>
    <source>
        <strain evidence="3 4">EAF2021</strain>
    </source>
</reference>
<proteinExistence type="predicted"/>
<organism evidence="3 4">
    <name type="scientific">Tritrichomonas musculus</name>
    <dbReference type="NCBI Taxonomy" id="1915356"/>
    <lineage>
        <taxon>Eukaryota</taxon>
        <taxon>Metamonada</taxon>
        <taxon>Parabasalia</taxon>
        <taxon>Tritrichomonadida</taxon>
        <taxon>Tritrichomonadidae</taxon>
        <taxon>Tritrichomonas</taxon>
    </lineage>
</organism>
<dbReference type="PANTHER" id="PTHR12673">
    <property type="entry name" value="FACIOGENITAL DYSPLASIA PROTEIN"/>
    <property type="match status" value="1"/>
</dbReference>
<dbReference type="SUPFAM" id="SSF117281">
    <property type="entry name" value="Kelch motif"/>
    <property type="match status" value="1"/>
</dbReference>
<dbReference type="PANTHER" id="PTHR12673:SF159">
    <property type="entry name" value="LD03170P"/>
    <property type="match status" value="1"/>
</dbReference>